<gene>
    <name evidence="2" type="ordered locus">VIBHAR_05996</name>
</gene>
<feature type="chain" id="PRO_5002713673" evidence="1">
    <location>
        <begin position="23"/>
        <end position="180"/>
    </location>
</feature>
<dbReference type="EMBL" id="CP000790">
    <property type="protein sequence ID" value="ABU73889.1"/>
    <property type="molecule type" value="Genomic_DNA"/>
</dbReference>
<accession>A7N5A5</accession>
<name>A7N5A5_VIBC1</name>
<sequence>MKKQAMMMALLSAGLIGQNVYALSSTSNIEWVGVVPGGINGDQIGLTGQNGGTVNQGELTITQDGAFTTRLPVTLEAHEMVDDGGVLVPGPNFYPGEVNWTLGSVYVTNPAYDTTDEVNDVKIVMNGHELSRGTPVTIAEGLHQMQFSASSEGPSNGSVLPNQTVVATATIFAEGNGGSL</sequence>
<dbReference type="AlphaFoldDB" id="A7N5A5"/>
<dbReference type="Proteomes" id="UP000008152">
    <property type="component" value="Chromosome II"/>
</dbReference>
<keyword evidence="1" id="KW-0732">Signal</keyword>
<feature type="signal peptide" evidence="1">
    <location>
        <begin position="1"/>
        <end position="22"/>
    </location>
</feature>
<evidence type="ECO:0000256" key="1">
    <source>
        <dbReference type="SAM" id="SignalP"/>
    </source>
</evidence>
<evidence type="ECO:0000313" key="2">
    <source>
        <dbReference type="EMBL" id="ABU73889.1"/>
    </source>
</evidence>
<organism evidence="2 3">
    <name type="scientific">Vibrio campbellii (strain ATCC BAA-1116)</name>
    <dbReference type="NCBI Taxonomy" id="2902295"/>
    <lineage>
        <taxon>Bacteria</taxon>
        <taxon>Pseudomonadati</taxon>
        <taxon>Pseudomonadota</taxon>
        <taxon>Gammaproteobacteria</taxon>
        <taxon>Vibrionales</taxon>
        <taxon>Vibrionaceae</taxon>
        <taxon>Vibrio</taxon>
    </lineage>
</organism>
<reference evidence="2 3" key="1">
    <citation type="submission" date="2007-08" db="EMBL/GenBank/DDBJ databases">
        <authorList>
            <consortium name="The Vibrio harveyi Genome Sequencing Project"/>
            <person name="Bassler B."/>
            <person name="Clifton S.W."/>
            <person name="Fulton L."/>
            <person name="Delehaunty K."/>
            <person name="Fronick C."/>
            <person name="Harrison M."/>
            <person name="Markivic C."/>
            <person name="Fulton R."/>
            <person name="Tin-Wollam A.-M."/>
            <person name="Shah N."/>
            <person name="Pepin K."/>
            <person name="Nash W."/>
            <person name="Thiruvilangam P."/>
            <person name="Bhonagiri V."/>
            <person name="Waters C."/>
            <person name="Tu K.C."/>
            <person name="Irgon J."/>
            <person name="Wilson R.K."/>
        </authorList>
    </citation>
    <scope>NUCLEOTIDE SEQUENCE [LARGE SCALE GENOMIC DNA]</scope>
    <source>
        <strain evidence="3">ATCC BAA-1116 / BB120</strain>
    </source>
</reference>
<dbReference type="KEGG" id="vha:VIBHAR_05996"/>
<dbReference type="PATRIC" id="fig|338187.25.peg.4306"/>
<evidence type="ECO:0000313" key="3">
    <source>
        <dbReference type="Proteomes" id="UP000008152"/>
    </source>
</evidence>
<protein>
    <submittedName>
        <fullName evidence="2">Uncharacterized protein</fullName>
    </submittedName>
</protein>
<proteinExistence type="predicted"/>
<dbReference type="RefSeq" id="WP_012129525.1">
    <property type="nucleotide sequence ID" value="NC_009784.1"/>
</dbReference>